<accession>A0A0K6FML2</accession>
<proteinExistence type="predicted"/>
<dbReference type="EMBL" id="CYGV01000098">
    <property type="protein sequence ID" value="CUA67337.1"/>
    <property type="molecule type" value="Genomic_DNA"/>
</dbReference>
<sequence>MSTQKRKAGADNDDSVIEVMSDGDSDLRRVLAPVASHEQSITAKKAKLNASHLNSPISMIESRRETLVGRMQPKPLRVAKSANSSADLYHSTITYASKSKSDNSNIPTQPKLDARAEFKRIRTELKEIRADLADIKPVLEKLHMLAQSMKSQISQVEEAPAPPKTFKRASIVSDFHHN</sequence>
<reference evidence="2 3" key="1">
    <citation type="submission" date="2015-07" db="EMBL/GenBank/DDBJ databases">
        <authorList>
            <person name="Noorani M."/>
        </authorList>
    </citation>
    <scope>NUCLEOTIDE SEQUENCE [LARGE SCALE GENOMIC DNA]</scope>
    <source>
        <strain evidence="2">BBA 69670</strain>
    </source>
</reference>
<dbReference type="Proteomes" id="UP000044841">
    <property type="component" value="Unassembled WGS sequence"/>
</dbReference>
<evidence type="ECO:0000313" key="3">
    <source>
        <dbReference type="Proteomes" id="UP000044841"/>
    </source>
</evidence>
<evidence type="ECO:0000313" key="2">
    <source>
        <dbReference type="EMBL" id="CUA67337.1"/>
    </source>
</evidence>
<protein>
    <submittedName>
        <fullName evidence="2">Uncharacterized protein</fullName>
    </submittedName>
</protein>
<evidence type="ECO:0000256" key="1">
    <source>
        <dbReference type="SAM" id="MobiDB-lite"/>
    </source>
</evidence>
<organism evidence="2 3">
    <name type="scientific">Rhizoctonia solani</name>
    <dbReference type="NCBI Taxonomy" id="456999"/>
    <lineage>
        <taxon>Eukaryota</taxon>
        <taxon>Fungi</taxon>
        <taxon>Dikarya</taxon>
        <taxon>Basidiomycota</taxon>
        <taxon>Agaricomycotina</taxon>
        <taxon>Agaricomycetes</taxon>
        <taxon>Cantharellales</taxon>
        <taxon>Ceratobasidiaceae</taxon>
        <taxon>Rhizoctonia</taxon>
    </lineage>
</organism>
<name>A0A0K6FML2_9AGAM</name>
<gene>
    <name evidence="2" type="ORF">RSOLAG22IIIB_13397</name>
</gene>
<dbReference type="AlphaFoldDB" id="A0A0K6FML2"/>
<feature type="region of interest" description="Disordered" evidence="1">
    <location>
        <begin position="153"/>
        <end position="178"/>
    </location>
</feature>
<keyword evidence="3" id="KW-1185">Reference proteome</keyword>